<dbReference type="Pfam" id="PF05593">
    <property type="entry name" value="RHS_repeat"/>
    <property type="match status" value="1"/>
</dbReference>
<keyword evidence="2" id="KW-1185">Reference proteome</keyword>
<evidence type="ECO:0000313" key="2">
    <source>
        <dbReference type="Proteomes" id="UP001180453"/>
    </source>
</evidence>
<evidence type="ECO:0000313" key="1">
    <source>
        <dbReference type="EMBL" id="MDR7271972.1"/>
    </source>
</evidence>
<sequence length="673" mass="71883">MDIYAPKPSACGVGNPINPLAGNKYETVPLGLAVGGVPLTITYDSARALANGGDVSALNGQTGIFGALGKLWFSNVHKQLILDDAFRVDVQAVRGSGAVESFAVSGASYSPAALNRNGYLVGASQSSMPTAYRYYDLAGGAIEAYDANGNILSITGIGGQSITFDHAVGGAASVLVDQFGRQISFAYRTLPDGSSAIESVSDSAEGRVFFHYTDSNLTSVIWPDGNTREFVYDSPRPNQLWALTGVVDESGGRYSWFSYNDARVAISTTHANGADSYSIDFLSPPGPVVREEWGSNWLTRYHGWAAPSNLAITQPNGERRNLNAVELAGTLFTSGTSQPAGSGCAASTRLQEYDANGNVAWKEDFKGNRSCFANDLGRNLETVRVEGLAAGTACAAPLAANATLPASSRKISSAWHPVWRLQTQLAEPRRLTTKVYNGQPDPFNGGAIASCAPSSATLPDGSAIVVLCKQVEQATTDANGALGLAAALDSTVPARTQQWTYNQYGQVLSYTSPRNYAKTYVYYSDTTAEHTKGDLYTVANAKQQVATYTKYNAAGQWLEMKDANDIVTTRTFDQRQRLKTVTTLNATTSYDYWPTGLLKTVTLPDASSLGYAYDAAHRLTSITDKLGNSVTYTLDSSGNRIAENFTDPAGRLAKTLARVPDALNRIQQVTGRE</sequence>
<comment type="caution">
    <text evidence="1">The sequence shown here is derived from an EMBL/GenBank/DDBJ whole genome shotgun (WGS) entry which is preliminary data.</text>
</comment>
<dbReference type="NCBIfam" id="TIGR01643">
    <property type="entry name" value="YD_repeat_2x"/>
    <property type="match status" value="1"/>
</dbReference>
<reference evidence="1 2" key="1">
    <citation type="submission" date="2023-07" db="EMBL/GenBank/DDBJ databases">
        <title>Sorghum-associated microbial communities from plants grown in Nebraska, USA.</title>
        <authorList>
            <person name="Schachtman D."/>
        </authorList>
    </citation>
    <scope>NUCLEOTIDE SEQUENCE [LARGE SCALE GENOMIC DNA]</scope>
    <source>
        <strain evidence="1 2">BE314</strain>
    </source>
</reference>
<dbReference type="EMBL" id="JAVDXU010000004">
    <property type="protein sequence ID" value="MDR7271972.1"/>
    <property type="molecule type" value="Genomic_DNA"/>
</dbReference>
<dbReference type="PANTHER" id="PTHR32305:SF15">
    <property type="entry name" value="PROTEIN RHSA-RELATED"/>
    <property type="match status" value="1"/>
</dbReference>
<gene>
    <name evidence="1" type="ORF">J2X20_004646</name>
</gene>
<proteinExistence type="predicted"/>
<dbReference type="RefSeq" id="WP_310270195.1">
    <property type="nucleotide sequence ID" value="NZ_JAVDXU010000004.1"/>
</dbReference>
<organism evidence="1 2">
    <name type="scientific">Roseateles saccharophilus</name>
    <name type="common">Pseudomonas saccharophila</name>
    <dbReference type="NCBI Taxonomy" id="304"/>
    <lineage>
        <taxon>Bacteria</taxon>
        <taxon>Pseudomonadati</taxon>
        <taxon>Pseudomonadota</taxon>
        <taxon>Betaproteobacteria</taxon>
        <taxon>Burkholderiales</taxon>
        <taxon>Sphaerotilaceae</taxon>
        <taxon>Roseateles</taxon>
    </lineage>
</organism>
<dbReference type="InterPro" id="IPR050708">
    <property type="entry name" value="T6SS_VgrG/RHS"/>
</dbReference>
<protein>
    <submittedName>
        <fullName evidence="1">YD repeat-containing protein</fullName>
    </submittedName>
</protein>
<accession>A0ABU1YSZ6</accession>
<dbReference type="InterPro" id="IPR006530">
    <property type="entry name" value="YD"/>
</dbReference>
<dbReference type="InterPro" id="IPR031325">
    <property type="entry name" value="RHS_repeat"/>
</dbReference>
<dbReference type="Proteomes" id="UP001180453">
    <property type="component" value="Unassembled WGS sequence"/>
</dbReference>
<dbReference type="PANTHER" id="PTHR32305">
    <property type="match status" value="1"/>
</dbReference>
<name>A0ABU1YSZ6_ROSSA</name>
<dbReference type="Gene3D" id="2.180.10.10">
    <property type="entry name" value="RHS repeat-associated core"/>
    <property type="match status" value="2"/>
</dbReference>